<keyword evidence="6" id="KW-0418">Kinase</keyword>
<comment type="similarity">
    <text evidence="2">Belongs to the PI3/PI4-kinase family. Type III PI4K subfamily.</text>
</comment>
<dbReference type="EMBL" id="VXIS01000140">
    <property type="protein sequence ID" value="KAA8901878.1"/>
    <property type="molecule type" value="Genomic_DNA"/>
</dbReference>
<dbReference type="PROSITE" id="PS51545">
    <property type="entry name" value="PIK_HELICAL"/>
    <property type="match status" value="1"/>
</dbReference>
<dbReference type="InterPro" id="IPR011009">
    <property type="entry name" value="Kinase-like_dom_sf"/>
</dbReference>
<comment type="catalytic activity">
    <reaction evidence="1">
        <text>a 1,2-diacyl-sn-glycero-3-phospho-(1D-myo-inositol) + ATP = a 1,2-diacyl-sn-glycero-3-phospho-(1D-myo-inositol 4-phosphate) + ADP + H(+)</text>
        <dbReference type="Rhea" id="RHEA:19877"/>
        <dbReference type="ChEBI" id="CHEBI:15378"/>
        <dbReference type="ChEBI" id="CHEBI:30616"/>
        <dbReference type="ChEBI" id="CHEBI:57880"/>
        <dbReference type="ChEBI" id="CHEBI:58178"/>
        <dbReference type="ChEBI" id="CHEBI:456216"/>
        <dbReference type="EC" id="2.7.1.67"/>
    </reaction>
</comment>
<dbReference type="GO" id="GO:0005886">
    <property type="term" value="C:plasma membrane"/>
    <property type="evidence" value="ECO:0007669"/>
    <property type="project" value="TreeGrafter"/>
</dbReference>
<dbReference type="InterPro" id="IPR045495">
    <property type="entry name" value="PI4K_N"/>
</dbReference>
<dbReference type="Gene3D" id="3.30.1010.10">
    <property type="entry name" value="Phosphatidylinositol 3-kinase Catalytic Subunit, Chain A, domain 4"/>
    <property type="match status" value="1"/>
</dbReference>
<dbReference type="Gene3D" id="1.25.40.70">
    <property type="entry name" value="Phosphatidylinositol 3-kinase, accessory domain (PIK)"/>
    <property type="match status" value="1"/>
</dbReference>
<evidence type="ECO:0000259" key="10">
    <source>
        <dbReference type="PROSITE" id="PS51545"/>
    </source>
</evidence>
<dbReference type="GO" id="GO:0046854">
    <property type="term" value="P:phosphatidylinositol phosphate biosynthetic process"/>
    <property type="evidence" value="ECO:0007669"/>
    <property type="project" value="InterPro"/>
</dbReference>
<evidence type="ECO:0000256" key="4">
    <source>
        <dbReference type="ARBA" id="ARBA00022679"/>
    </source>
</evidence>
<evidence type="ECO:0000256" key="6">
    <source>
        <dbReference type="ARBA" id="ARBA00022777"/>
    </source>
</evidence>
<reference evidence="11 12" key="1">
    <citation type="submission" date="2019-09" db="EMBL/GenBank/DDBJ databases">
        <title>Draft genome of the ectomycorrhizal ascomycete Sphaerosporella brunnea.</title>
        <authorList>
            <consortium name="DOE Joint Genome Institute"/>
            <person name="Benucci G.M."/>
            <person name="Marozzi G."/>
            <person name="Antonielli L."/>
            <person name="Sanchez S."/>
            <person name="Marco P."/>
            <person name="Wang X."/>
            <person name="Falini L.B."/>
            <person name="Barry K."/>
            <person name="Haridas S."/>
            <person name="Lipzen A."/>
            <person name="Labutti K."/>
            <person name="Grigoriev I.V."/>
            <person name="Murat C."/>
            <person name="Martin F."/>
            <person name="Albertini E."/>
            <person name="Donnini D."/>
            <person name="Bonito G."/>
        </authorList>
    </citation>
    <scope>NUCLEOTIDE SEQUENCE [LARGE SCALE GENOMIC DNA]</scope>
    <source>
        <strain evidence="11 12">Sb_GMNB300</strain>
    </source>
</reference>
<evidence type="ECO:0000256" key="3">
    <source>
        <dbReference type="ARBA" id="ARBA00012169"/>
    </source>
</evidence>
<dbReference type="InterPro" id="IPR001263">
    <property type="entry name" value="PI3K_accessory_dom"/>
</dbReference>
<evidence type="ECO:0000256" key="7">
    <source>
        <dbReference type="ARBA" id="ARBA00022840"/>
    </source>
</evidence>
<evidence type="ECO:0000256" key="1">
    <source>
        <dbReference type="ARBA" id="ARBA00001686"/>
    </source>
</evidence>
<feature type="region of interest" description="Disordered" evidence="8">
    <location>
        <begin position="47"/>
        <end position="66"/>
    </location>
</feature>
<feature type="domain" description="PIK helical" evidence="10">
    <location>
        <begin position="1347"/>
        <end position="1523"/>
    </location>
</feature>
<name>A0A5J5ET99_9PEZI</name>
<dbReference type="SMART" id="SM00145">
    <property type="entry name" value="PI3Ka"/>
    <property type="match status" value="1"/>
</dbReference>
<feature type="domain" description="PI3K/PI4K catalytic" evidence="9">
    <location>
        <begin position="1596"/>
        <end position="1890"/>
    </location>
</feature>
<dbReference type="GO" id="GO:0005737">
    <property type="term" value="C:cytoplasm"/>
    <property type="evidence" value="ECO:0007669"/>
    <property type="project" value="TreeGrafter"/>
</dbReference>
<dbReference type="InterPro" id="IPR018936">
    <property type="entry name" value="PI3/4_kinase_CS"/>
</dbReference>
<dbReference type="Gene3D" id="1.10.1070.11">
    <property type="entry name" value="Phosphatidylinositol 3-/4-kinase, catalytic domain"/>
    <property type="match status" value="1"/>
</dbReference>
<accession>A0A5J5ET99</accession>
<dbReference type="SUPFAM" id="SSF56112">
    <property type="entry name" value="Protein kinase-like (PK-like)"/>
    <property type="match status" value="1"/>
</dbReference>
<dbReference type="Proteomes" id="UP000326924">
    <property type="component" value="Unassembled WGS sequence"/>
</dbReference>
<dbReference type="FunFam" id="3.30.1010.10:FF:000014">
    <property type="entry name" value="Phosphatidylinositol 4-kinase STT4"/>
    <property type="match status" value="1"/>
</dbReference>
<dbReference type="InParanoid" id="A0A5J5ET99"/>
<dbReference type="PANTHER" id="PTHR10048:SF15">
    <property type="entry name" value="PHOSPHATIDYLINOSITOL 4-KINASE ALPHA"/>
    <property type="match status" value="1"/>
</dbReference>
<evidence type="ECO:0000256" key="5">
    <source>
        <dbReference type="ARBA" id="ARBA00022741"/>
    </source>
</evidence>
<dbReference type="Pfam" id="PF00454">
    <property type="entry name" value="PI3_PI4_kinase"/>
    <property type="match status" value="1"/>
</dbReference>
<dbReference type="GO" id="GO:0048015">
    <property type="term" value="P:phosphatidylinositol-mediated signaling"/>
    <property type="evidence" value="ECO:0007669"/>
    <property type="project" value="TreeGrafter"/>
</dbReference>
<dbReference type="InterPro" id="IPR036940">
    <property type="entry name" value="PI3/4_kinase_cat_sf"/>
</dbReference>
<dbReference type="PROSITE" id="PS50290">
    <property type="entry name" value="PI3_4_KINASE_3"/>
    <property type="match status" value="1"/>
</dbReference>
<dbReference type="GO" id="GO:0004430">
    <property type="term" value="F:1-phosphatidylinositol 4-kinase activity"/>
    <property type="evidence" value="ECO:0007669"/>
    <property type="project" value="UniProtKB-EC"/>
</dbReference>
<sequence>MDCLSRRLRGSALQRLALLSAGESAADTTTSGPSSFDRLSGECALRREPSTNGLTNGHSKKPAETSQIPMSVRELDVLLALCKAAPALQTPQNAKKLLRQLSSYMIESFSQRFVSSPFMRDAEPSPWECLTESVTTALLSIGLNFPQFRPEVMDTIMKYVRRVLGYIEAAIDVANIAALAASITGFLESCCKVANFWTPIERAGLVENLREILSDSFLASVDAAFASMRKFQRKGMGQWKHYITHYDAIGRPLGALLLQQGLMKFLVASTSLLVSNSAAFYDGDVLDVLMDGHGVISSITQDDFATVELLADVAASGIVTVDEGTYNVTAGADGLQQLSYAVKAHALSAYCNCVVLSNAADPDALLQWLQATIADPVQMSNFALAKAAVKTLAILSKDDPNNGKGFISMLHRFIVEGTPSREVTKVAAKCLSYILHRSSQDAIITTLNTMGHILSSVNPEKALTAETLQPFEQQTIGSTLSLVSNSDEFRHYVYCNVIETIVGVAANSKDQKMISLADNILMQRIGKVTSAVTARIVVGLAALIPLSPHADCKAIFDVFNKVNTDAVLQDDQALLEATLEAQCILAESITKDSQLYELFLAYMLQAVAAIGDQKKPVDPVLAVREIEQYIRPIAITLGHNMVDVNFALRLGLTPLLRDFWLNCVLNAISYGSDIANKHADSLKIIARYTPPLIDGVMEDRSFDANLDDDSLLKRGMTPQGIVEHKRRLMSVLPDDEIHVRTLTYPRTVFLEAAYTLECMRAEAGGCSKVLAYFVEPAFKTSDAGNVMVGIAGRVTDIYISRILMGSYPDFSASSVADQLADVFVGCCHRLEKVQVTAGLMADRIIATAPSALCRRPSLFALLELLTLMWASCLTEETDEYATRSIFTSKRGRVAIEMPDSYQFRKQTLKNFHTKAKAWVMKVLNIAPFDLKSLFQTYLSEFEDEGSLGHVSLGRTFALEMGGTVPSTDRRLASIDFVGDSSANVASDFVKQYTVRQVYRNGEPGIAPGTETRRPLTFAALGHPGLLSSPSTDSLQRLIAQMEGKDYTVGHVPTADVRDMLRKAATLICSSEREQGTLIRHLVGLPFAVFTKNAIKVGMLLWTGVMGEKPELSSRMLGEIARNFEMTVDRKMGLFAEHFTMYDAFDVKMEYAPSDKEQHNLEQQTALDLLLPHLHLIQLLSSHYHANRHGNPHIQKIFLRLVRIALQGLKTATGHPLAREARFQLVLLALQVLRYSTGMTERQQVKLKDIILSAALSWFKFPPRWSFGGNRLQVKAEAHLMQDVANFMNSITAIGGQSRILRARQDLLMLLMENEMYRLATWLYPLEHSRRHHMLPSYTAKPTNDATLCALLPVAWQEEPAIAVQLTHRFQSERLKHEVRTLILNYPEKVMHIPDAAHIMLGNKLSGDITFQLPYFLYWAPQTPITAATYFLPAYANNPFILQYAMRSLESYSIDITFFYVPQIVQTLRYDFLGYVERFIVETAKFSQLFAHQIIWNMKANAYKDEDSQIPDPVKPTLDHVMTRLIDSFSDEDRSFYEREFHFFGEVTSISGKLRPYIRKTKPEKNQKIAEELAQIKVDVGVYLPSNPESVVIDIDRQSGKSLQSHAKAPFMATFKIRRKTAAETAEHEALDRHGRRQESTSTVTKDMMQAAIFKVGDDCRQDMLALQLIAAFRSVFNSVGLDVYVFPYRVTATAPGCGVIDVLPKSISRDMLGRDYDMGLYDYFINKYGGEDSIRFQEARTCFVKSMAAYSVISYLLKFKDRHNGNIMLDDAGHIIHIDFGFCFDIAPGGITFERAPFKLTAEMISVMGGSIDAQPYLWFEELCIKSFLVCRQYVDKLTHCVVLMLDSGLPCFKPETIQNFRDRFVLDKTDREAADYMRYLVKKSYGSYSTGQYDRFQHLTNGIPY</sequence>
<protein>
    <recommendedName>
        <fullName evidence="3">1-phosphatidylinositol 4-kinase</fullName>
        <ecNumber evidence="3">2.7.1.67</ecNumber>
    </recommendedName>
</protein>
<dbReference type="Pfam" id="PF00613">
    <property type="entry name" value="PI3Ka"/>
    <property type="match status" value="1"/>
</dbReference>
<dbReference type="InterPro" id="IPR000403">
    <property type="entry name" value="PI3/4_kinase_cat_dom"/>
</dbReference>
<evidence type="ECO:0000256" key="8">
    <source>
        <dbReference type="SAM" id="MobiDB-lite"/>
    </source>
</evidence>
<dbReference type="PROSITE" id="PS00915">
    <property type="entry name" value="PI3_4_KINASE_1"/>
    <property type="match status" value="1"/>
</dbReference>
<evidence type="ECO:0000256" key="2">
    <source>
        <dbReference type="ARBA" id="ARBA00006209"/>
    </source>
</evidence>
<keyword evidence="5" id="KW-0547">Nucleotide-binding</keyword>
<dbReference type="OrthoDB" id="10264149at2759"/>
<dbReference type="InterPro" id="IPR015433">
    <property type="entry name" value="PI3/4_kinase"/>
</dbReference>
<evidence type="ECO:0000259" key="9">
    <source>
        <dbReference type="PROSITE" id="PS50290"/>
    </source>
</evidence>
<keyword evidence="12" id="KW-1185">Reference proteome</keyword>
<organism evidence="11 12">
    <name type="scientific">Sphaerosporella brunnea</name>
    <dbReference type="NCBI Taxonomy" id="1250544"/>
    <lineage>
        <taxon>Eukaryota</taxon>
        <taxon>Fungi</taxon>
        <taxon>Dikarya</taxon>
        <taxon>Ascomycota</taxon>
        <taxon>Pezizomycotina</taxon>
        <taxon>Pezizomycetes</taxon>
        <taxon>Pezizales</taxon>
        <taxon>Pyronemataceae</taxon>
        <taxon>Sphaerosporella</taxon>
    </lineage>
</organism>
<dbReference type="SUPFAM" id="SSF48371">
    <property type="entry name" value="ARM repeat"/>
    <property type="match status" value="2"/>
</dbReference>
<keyword evidence="7" id="KW-0067">ATP-binding</keyword>
<dbReference type="GO" id="GO:0005524">
    <property type="term" value="F:ATP binding"/>
    <property type="evidence" value="ECO:0007669"/>
    <property type="project" value="UniProtKB-KW"/>
</dbReference>
<comment type="caution">
    <text evidence="11">The sequence shown here is derived from an EMBL/GenBank/DDBJ whole genome shotgun (WGS) entry which is preliminary data.</text>
</comment>
<gene>
    <name evidence="11" type="ORF">FN846DRAFT_920378</name>
</gene>
<dbReference type="PROSITE" id="PS00916">
    <property type="entry name" value="PI3_4_KINASE_2"/>
    <property type="match status" value="1"/>
</dbReference>
<keyword evidence="4" id="KW-0808">Transferase</keyword>
<dbReference type="FunFam" id="1.25.40.70:FF:000011">
    <property type="entry name" value="Phosphatidylinositol 4-kinase alpha"/>
    <property type="match status" value="1"/>
</dbReference>
<dbReference type="SMART" id="SM00146">
    <property type="entry name" value="PI3Kc"/>
    <property type="match status" value="1"/>
</dbReference>
<proteinExistence type="inferred from homology"/>
<dbReference type="EC" id="2.7.1.67" evidence="3"/>
<dbReference type="PANTHER" id="PTHR10048">
    <property type="entry name" value="PHOSPHATIDYLINOSITOL KINASE"/>
    <property type="match status" value="1"/>
</dbReference>
<dbReference type="FunCoup" id="A0A5J5ET99">
    <property type="interactions" value="871"/>
</dbReference>
<dbReference type="CDD" id="cd05167">
    <property type="entry name" value="PI4Kc_III_alpha"/>
    <property type="match status" value="1"/>
</dbReference>
<dbReference type="InterPro" id="IPR042236">
    <property type="entry name" value="PI3K_accessory_sf"/>
</dbReference>
<dbReference type="Pfam" id="PF19274">
    <property type="entry name" value="PI4K_N"/>
    <property type="match status" value="1"/>
</dbReference>
<dbReference type="FunFam" id="1.10.1070.11:FF:000022">
    <property type="entry name" value="Phosphatidylinositol 4-kinase stt4"/>
    <property type="match status" value="1"/>
</dbReference>
<evidence type="ECO:0000313" key="11">
    <source>
        <dbReference type="EMBL" id="KAA8901878.1"/>
    </source>
</evidence>
<evidence type="ECO:0000313" key="12">
    <source>
        <dbReference type="Proteomes" id="UP000326924"/>
    </source>
</evidence>
<dbReference type="InterPro" id="IPR016024">
    <property type="entry name" value="ARM-type_fold"/>
</dbReference>